<organism evidence="1 2">
    <name type="scientific">Hygrophoropsis aurantiaca</name>
    <dbReference type="NCBI Taxonomy" id="72124"/>
    <lineage>
        <taxon>Eukaryota</taxon>
        <taxon>Fungi</taxon>
        <taxon>Dikarya</taxon>
        <taxon>Basidiomycota</taxon>
        <taxon>Agaricomycotina</taxon>
        <taxon>Agaricomycetes</taxon>
        <taxon>Agaricomycetidae</taxon>
        <taxon>Boletales</taxon>
        <taxon>Coniophorineae</taxon>
        <taxon>Hygrophoropsidaceae</taxon>
        <taxon>Hygrophoropsis</taxon>
    </lineage>
</organism>
<sequence>FIASANHLFGPITTIHCHGCVVKHSPWTTFTLIASDRKCVNNTQLIISDANQIQHYFSYQKLSTLWRVIPAVEELHTAWEEKVKADNYALYKTAIQAGLDKIGKYYCKFDKNSVYILALGKFLFLLSNFLHPYYKLAYIKMAWGVPEEQEQDIAAGNTHTENWYDEALKTVETTMRDYWKGHPGQPAPQAVPTTSTSTCDATKPGIIESEFNRHRRMLVKQSMRDQDAGWATELRRYFKDMPEDVSEAHPTIFYSPYLHFPL</sequence>
<protein>
    <submittedName>
        <fullName evidence="1">Uncharacterized protein</fullName>
    </submittedName>
</protein>
<name>A0ACB7ZRV7_9AGAM</name>
<keyword evidence="2" id="KW-1185">Reference proteome</keyword>
<dbReference type="Proteomes" id="UP000790377">
    <property type="component" value="Unassembled WGS sequence"/>
</dbReference>
<dbReference type="EMBL" id="MU268839">
    <property type="protein sequence ID" value="KAH7903646.1"/>
    <property type="molecule type" value="Genomic_DNA"/>
</dbReference>
<accession>A0ACB7ZRV7</accession>
<evidence type="ECO:0000313" key="1">
    <source>
        <dbReference type="EMBL" id="KAH7903646.1"/>
    </source>
</evidence>
<evidence type="ECO:0000313" key="2">
    <source>
        <dbReference type="Proteomes" id="UP000790377"/>
    </source>
</evidence>
<comment type="caution">
    <text evidence="1">The sequence shown here is derived from an EMBL/GenBank/DDBJ whole genome shotgun (WGS) entry which is preliminary data.</text>
</comment>
<reference evidence="1" key="1">
    <citation type="journal article" date="2021" name="New Phytol.">
        <title>Evolutionary innovations through gain and loss of genes in the ectomycorrhizal Boletales.</title>
        <authorList>
            <person name="Wu G."/>
            <person name="Miyauchi S."/>
            <person name="Morin E."/>
            <person name="Kuo A."/>
            <person name="Drula E."/>
            <person name="Varga T."/>
            <person name="Kohler A."/>
            <person name="Feng B."/>
            <person name="Cao Y."/>
            <person name="Lipzen A."/>
            <person name="Daum C."/>
            <person name="Hundley H."/>
            <person name="Pangilinan J."/>
            <person name="Johnson J."/>
            <person name="Barry K."/>
            <person name="LaButti K."/>
            <person name="Ng V."/>
            <person name="Ahrendt S."/>
            <person name="Min B."/>
            <person name="Choi I.G."/>
            <person name="Park H."/>
            <person name="Plett J.M."/>
            <person name="Magnuson J."/>
            <person name="Spatafora J.W."/>
            <person name="Nagy L.G."/>
            <person name="Henrissat B."/>
            <person name="Grigoriev I.V."/>
            <person name="Yang Z.L."/>
            <person name="Xu J."/>
            <person name="Martin F.M."/>
        </authorList>
    </citation>
    <scope>NUCLEOTIDE SEQUENCE</scope>
    <source>
        <strain evidence="1">ATCC 28755</strain>
    </source>
</reference>
<gene>
    <name evidence="1" type="ORF">BJ138DRAFT_1020308</name>
</gene>
<feature type="non-terminal residue" evidence="1">
    <location>
        <position position="1"/>
    </location>
</feature>
<proteinExistence type="predicted"/>